<evidence type="ECO:0000256" key="3">
    <source>
        <dbReference type="ARBA" id="ARBA00022729"/>
    </source>
</evidence>
<comment type="caution">
    <text evidence="6">The sequence shown here is derived from an EMBL/GenBank/DDBJ whole genome shotgun (WGS) entry which is preliminary data.</text>
</comment>
<proteinExistence type="inferred from homology"/>
<comment type="similarity">
    <text evidence="1">Belongs to the bacterial solute-binding protein 3 family.</text>
</comment>
<feature type="chain" id="PRO_5012650179" evidence="4">
    <location>
        <begin position="23"/>
        <end position="298"/>
    </location>
</feature>
<keyword evidence="2" id="KW-0813">Transport</keyword>
<feature type="domain" description="Solute-binding protein family 3/N-terminal" evidence="5">
    <location>
        <begin position="37"/>
        <end position="269"/>
    </location>
</feature>
<evidence type="ECO:0000313" key="6">
    <source>
        <dbReference type="EMBL" id="OZI31574.1"/>
    </source>
</evidence>
<organism evidence="6 7">
    <name type="scientific">Bordetella genomosp. 10</name>
    <dbReference type="NCBI Taxonomy" id="1416804"/>
    <lineage>
        <taxon>Bacteria</taxon>
        <taxon>Pseudomonadati</taxon>
        <taxon>Pseudomonadota</taxon>
        <taxon>Betaproteobacteria</taxon>
        <taxon>Burkholderiales</taxon>
        <taxon>Alcaligenaceae</taxon>
        <taxon>Bordetella</taxon>
    </lineage>
</organism>
<keyword evidence="3 4" id="KW-0732">Signal</keyword>
<dbReference type="EMBL" id="NEVM01000005">
    <property type="protein sequence ID" value="OZI31574.1"/>
    <property type="molecule type" value="Genomic_DNA"/>
</dbReference>
<name>A0A261S2I5_9BORD</name>
<dbReference type="OrthoDB" id="7240770at2"/>
<dbReference type="InterPro" id="IPR001638">
    <property type="entry name" value="Solute-binding_3/MltF_N"/>
</dbReference>
<dbReference type="Gene3D" id="3.40.190.10">
    <property type="entry name" value="Periplasmic binding protein-like II"/>
    <property type="match status" value="2"/>
</dbReference>
<dbReference type="CDD" id="cd13688">
    <property type="entry name" value="PBP2_GltI_DEBP"/>
    <property type="match status" value="1"/>
</dbReference>
<evidence type="ECO:0000256" key="1">
    <source>
        <dbReference type="ARBA" id="ARBA00010333"/>
    </source>
</evidence>
<evidence type="ECO:0000256" key="4">
    <source>
        <dbReference type="SAM" id="SignalP"/>
    </source>
</evidence>
<gene>
    <name evidence="6" type="ORF">CAL29_27170</name>
</gene>
<dbReference type="AlphaFoldDB" id="A0A261S2I5"/>
<evidence type="ECO:0000313" key="7">
    <source>
        <dbReference type="Proteomes" id="UP000216020"/>
    </source>
</evidence>
<evidence type="ECO:0000259" key="5">
    <source>
        <dbReference type="SMART" id="SM00062"/>
    </source>
</evidence>
<dbReference type="SMART" id="SM00062">
    <property type="entry name" value="PBPb"/>
    <property type="match status" value="1"/>
</dbReference>
<dbReference type="GO" id="GO:0005576">
    <property type="term" value="C:extracellular region"/>
    <property type="evidence" value="ECO:0007669"/>
    <property type="project" value="TreeGrafter"/>
</dbReference>
<accession>A0A261S2I5</accession>
<dbReference type="GO" id="GO:0006865">
    <property type="term" value="P:amino acid transport"/>
    <property type="evidence" value="ECO:0007669"/>
    <property type="project" value="TreeGrafter"/>
</dbReference>
<dbReference type="PANTHER" id="PTHR30085">
    <property type="entry name" value="AMINO ACID ABC TRANSPORTER PERMEASE"/>
    <property type="match status" value="1"/>
</dbReference>
<reference evidence="7" key="1">
    <citation type="submission" date="2017-05" db="EMBL/GenBank/DDBJ databases">
        <title>Complete and WGS of Bordetella genogroups.</title>
        <authorList>
            <person name="Spilker T."/>
            <person name="Lipuma J."/>
        </authorList>
    </citation>
    <scope>NUCLEOTIDE SEQUENCE [LARGE SCALE GENOMIC DNA]</scope>
    <source>
        <strain evidence="7">AU16122</strain>
    </source>
</reference>
<protein>
    <submittedName>
        <fullName evidence="6">Amino acid ABC transporter substrate-binding protein</fullName>
    </submittedName>
</protein>
<evidence type="ECO:0000256" key="2">
    <source>
        <dbReference type="ARBA" id="ARBA00022448"/>
    </source>
</evidence>
<sequence length="298" mass="32772">MKVSKLICVSGMVFAAASTAHAQTLTGTLAQIKNAGIVTVGVRESSPPFNYSIGPGKYTGYSYEIELKILDAIKQKLNMPDLKVRELPFNSQNRIALIKNGTMNYECSSTTNNRERGQQVTFSDTIFAIGTRLLTSTKSGIKDFSDLKGKNVVTIAGSTDERLLTDLNAKQSMDMHIISMPENNQAFLAMQQGRAVAYMMDDAVLYAARASAVDPAQWVVVGTPQSFEAYGCMMQKGDTQMQQLVNEVISGMAKSGEMNKLYAKWFQQPIPPRNVTLDFPMSDTVKKAFESPNDTPFQ</sequence>
<dbReference type="Pfam" id="PF00497">
    <property type="entry name" value="SBP_bac_3"/>
    <property type="match status" value="1"/>
</dbReference>
<dbReference type="Proteomes" id="UP000216020">
    <property type="component" value="Unassembled WGS sequence"/>
</dbReference>
<keyword evidence="7" id="KW-1185">Reference proteome</keyword>
<dbReference type="SUPFAM" id="SSF53850">
    <property type="entry name" value="Periplasmic binding protein-like II"/>
    <property type="match status" value="1"/>
</dbReference>
<feature type="signal peptide" evidence="4">
    <location>
        <begin position="1"/>
        <end position="22"/>
    </location>
</feature>
<dbReference type="PANTHER" id="PTHR30085:SF2">
    <property type="entry name" value="GLUTAMATE_ASPARTATE IMPORT SOLUTE-BINDING PROTEIN"/>
    <property type="match status" value="1"/>
</dbReference>
<dbReference type="GO" id="GO:0030288">
    <property type="term" value="C:outer membrane-bounded periplasmic space"/>
    <property type="evidence" value="ECO:0007669"/>
    <property type="project" value="TreeGrafter"/>
</dbReference>
<dbReference type="RefSeq" id="WP_094855981.1">
    <property type="nucleotide sequence ID" value="NZ_NEVM01000005.1"/>
</dbReference>
<dbReference type="InterPro" id="IPR051455">
    <property type="entry name" value="Bact_solute-bind_prot3"/>
</dbReference>